<dbReference type="InterPro" id="IPR013083">
    <property type="entry name" value="Znf_RING/FYVE/PHD"/>
</dbReference>
<organism evidence="7 8">
    <name type="scientific">Haemaphysalis longicornis</name>
    <name type="common">Bush tick</name>
    <dbReference type="NCBI Taxonomy" id="44386"/>
    <lineage>
        <taxon>Eukaryota</taxon>
        <taxon>Metazoa</taxon>
        <taxon>Ecdysozoa</taxon>
        <taxon>Arthropoda</taxon>
        <taxon>Chelicerata</taxon>
        <taxon>Arachnida</taxon>
        <taxon>Acari</taxon>
        <taxon>Parasitiformes</taxon>
        <taxon>Ixodida</taxon>
        <taxon>Ixodoidea</taxon>
        <taxon>Ixodidae</taxon>
        <taxon>Haemaphysalinae</taxon>
        <taxon>Haemaphysalis</taxon>
    </lineage>
</organism>
<accession>A0A9J6FQ00</accession>
<feature type="region of interest" description="Disordered" evidence="5">
    <location>
        <begin position="114"/>
        <end position="244"/>
    </location>
</feature>
<dbReference type="EMBL" id="JABSTR010000003">
    <property type="protein sequence ID" value="KAH9364907.1"/>
    <property type="molecule type" value="Genomic_DNA"/>
</dbReference>
<evidence type="ECO:0000259" key="6">
    <source>
        <dbReference type="PROSITE" id="PS50145"/>
    </source>
</evidence>
<dbReference type="PROSITE" id="PS50145">
    <property type="entry name" value="ZF_TRAF"/>
    <property type="match status" value="1"/>
</dbReference>
<reference evidence="7 8" key="1">
    <citation type="journal article" date="2020" name="Cell">
        <title>Large-Scale Comparative Analyses of Tick Genomes Elucidate Their Genetic Diversity and Vector Capacities.</title>
        <authorList>
            <consortium name="Tick Genome and Microbiome Consortium (TIGMIC)"/>
            <person name="Jia N."/>
            <person name="Wang J."/>
            <person name="Shi W."/>
            <person name="Du L."/>
            <person name="Sun Y."/>
            <person name="Zhan W."/>
            <person name="Jiang J.F."/>
            <person name="Wang Q."/>
            <person name="Zhang B."/>
            <person name="Ji P."/>
            <person name="Bell-Sakyi L."/>
            <person name="Cui X.M."/>
            <person name="Yuan T.T."/>
            <person name="Jiang B.G."/>
            <person name="Yang W.F."/>
            <person name="Lam T.T."/>
            <person name="Chang Q.C."/>
            <person name="Ding S.J."/>
            <person name="Wang X.J."/>
            <person name="Zhu J.G."/>
            <person name="Ruan X.D."/>
            <person name="Zhao L."/>
            <person name="Wei J.T."/>
            <person name="Ye R.Z."/>
            <person name="Que T.C."/>
            <person name="Du C.H."/>
            <person name="Zhou Y.H."/>
            <person name="Cheng J.X."/>
            <person name="Dai P.F."/>
            <person name="Guo W.B."/>
            <person name="Han X.H."/>
            <person name="Huang E.J."/>
            <person name="Li L.F."/>
            <person name="Wei W."/>
            <person name="Gao Y.C."/>
            <person name="Liu J.Z."/>
            <person name="Shao H.Z."/>
            <person name="Wang X."/>
            <person name="Wang C.C."/>
            <person name="Yang T.C."/>
            <person name="Huo Q.B."/>
            <person name="Li W."/>
            <person name="Chen H.Y."/>
            <person name="Chen S.E."/>
            <person name="Zhou L.G."/>
            <person name="Ni X.B."/>
            <person name="Tian J.H."/>
            <person name="Sheng Y."/>
            <person name="Liu T."/>
            <person name="Pan Y.S."/>
            <person name="Xia L.Y."/>
            <person name="Li J."/>
            <person name="Zhao F."/>
            <person name="Cao W.C."/>
        </authorList>
    </citation>
    <scope>NUCLEOTIDE SEQUENCE [LARGE SCALE GENOMIC DNA]</scope>
    <source>
        <strain evidence="7">HaeL-2018</strain>
    </source>
</reference>
<dbReference type="VEuPathDB" id="VectorBase:HLOH_064317"/>
<protein>
    <recommendedName>
        <fullName evidence="6">TRAF-type domain-containing protein</fullName>
    </recommendedName>
</protein>
<evidence type="ECO:0000256" key="5">
    <source>
        <dbReference type="SAM" id="MobiDB-lite"/>
    </source>
</evidence>
<evidence type="ECO:0000256" key="4">
    <source>
        <dbReference type="PROSITE-ProRule" id="PRU00207"/>
    </source>
</evidence>
<keyword evidence="8" id="KW-1185">Reference proteome</keyword>
<proteinExistence type="predicted"/>
<dbReference type="GO" id="GO:0008270">
    <property type="term" value="F:zinc ion binding"/>
    <property type="evidence" value="ECO:0007669"/>
    <property type="project" value="UniProtKB-KW"/>
</dbReference>
<feature type="compositionally biased region" description="Polar residues" evidence="5">
    <location>
        <begin position="156"/>
        <end position="166"/>
    </location>
</feature>
<dbReference type="Gene3D" id="3.30.40.10">
    <property type="entry name" value="Zinc/RING finger domain, C3HC4 (zinc finger)"/>
    <property type="match status" value="1"/>
</dbReference>
<dbReference type="InterPro" id="IPR001293">
    <property type="entry name" value="Znf_TRAF"/>
</dbReference>
<dbReference type="OrthoDB" id="5966301at2759"/>
<name>A0A9J6FQ00_HAELO</name>
<keyword evidence="2 4" id="KW-0863">Zinc-finger</keyword>
<evidence type="ECO:0000256" key="2">
    <source>
        <dbReference type="ARBA" id="ARBA00022771"/>
    </source>
</evidence>
<feature type="zinc finger region" description="TRAF-type" evidence="4">
    <location>
        <begin position="5"/>
        <end position="53"/>
    </location>
</feature>
<sequence length="244" mass="26536">MILLVHYKDCGLRRKVECSLCGYLQDRKALADHMRDECEKRVLECVFCDKDVEAWEKQTRRMDMALHELGSIQHNAILVDEIDRLKEENKQPPAPASTAEALVVPSSCWGCRPQAEHPATTSAEPVENVVTGAVGTGPASSSPAPLARTTPEFIESMNSGGPTRTPSLPVPQVATKKPAATSGTNPRGGCRMDTMSVPPDLSDEDMDTSASQPAQQAQNERRSTFGCEKKPPHRTTGPKQDSLT</sequence>
<evidence type="ECO:0000256" key="1">
    <source>
        <dbReference type="ARBA" id="ARBA00022723"/>
    </source>
</evidence>
<evidence type="ECO:0000313" key="8">
    <source>
        <dbReference type="Proteomes" id="UP000821853"/>
    </source>
</evidence>
<dbReference type="AlphaFoldDB" id="A0A9J6FQ00"/>
<feature type="compositionally biased region" description="Basic and acidic residues" evidence="5">
    <location>
        <begin position="219"/>
        <end position="230"/>
    </location>
</feature>
<evidence type="ECO:0000313" key="7">
    <source>
        <dbReference type="EMBL" id="KAH9364907.1"/>
    </source>
</evidence>
<feature type="compositionally biased region" description="Polar residues" evidence="5">
    <location>
        <begin position="208"/>
        <end position="218"/>
    </location>
</feature>
<dbReference type="Proteomes" id="UP000821853">
    <property type="component" value="Unassembled WGS sequence"/>
</dbReference>
<feature type="domain" description="TRAF-type" evidence="6">
    <location>
        <begin position="5"/>
        <end position="53"/>
    </location>
</feature>
<gene>
    <name evidence="7" type="ORF">HPB48_003561</name>
</gene>
<keyword evidence="1 4" id="KW-0479">Metal-binding</keyword>
<comment type="caution">
    <text evidence="7">The sequence shown here is derived from an EMBL/GenBank/DDBJ whole genome shotgun (WGS) entry which is preliminary data.</text>
</comment>
<evidence type="ECO:0000256" key="3">
    <source>
        <dbReference type="ARBA" id="ARBA00022833"/>
    </source>
</evidence>
<keyword evidence="3 4" id="KW-0862">Zinc</keyword>